<dbReference type="AlphaFoldDB" id="A0AAN6QCI8"/>
<comment type="caution">
    <text evidence="1">The sequence shown here is derived from an EMBL/GenBank/DDBJ whole genome shotgun (WGS) entry which is preliminary data.</text>
</comment>
<gene>
    <name evidence="1" type="ORF">N658DRAFT_493119</name>
</gene>
<evidence type="ECO:0000313" key="1">
    <source>
        <dbReference type="EMBL" id="KAK4105001.1"/>
    </source>
</evidence>
<protein>
    <submittedName>
        <fullName evidence="1">Uncharacterized protein</fullName>
    </submittedName>
</protein>
<reference evidence="1" key="1">
    <citation type="journal article" date="2023" name="Mol. Phylogenet. Evol.">
        <title>Genome-scale phylogeny and comparative genomics of the fungal order Sordariales.</title>
        <authorList>
            <person name="Hensen N."/>
            <person name="Bonometti L."/>
            <person name="Westerberg I."/>
            <person name="Brannstrom I.O."/>
            <person name="Guillou S."/>
            <person name="Cros-Aarteil S."/>
            <person name="Calhoun S."/>
            <person name="Haridas S."/>
            <person name="Kuo A."/>
            <person name="Mondo S."/>
            <person name="Pangilinan J."/>
            <person name="Riley R."/>
            <person name="LaButti K."/>
            <person name="Andreopoulos B."/>
            <person name="Lipzen A."/>
            <person name="Chen C."/>
            <person name="Yan M."/>
            <person name="Daum C."/>
            <person name="Ng V."/>
            <person name="Clum A."/>
            <person name="Steindorff A."/>
            <person name="Ohm R.A."/>
            <person name="Martin F."/>
            <person name="Silar P."/>
            <person name="Natvig D.O."/>
            <person name="Lalanne C."/>
            <person name="Gautier V."/>
            <person name="Ament-Velasquez S.L."/>
            <person name="Kruys A."/>
            <person name="Hutchinson M.I."/>
            <person name="Powell A.J."/>
            <person name="Barry K."/>
            <person name="Miller A.N."/>
            <person name="Grigoriev I.V."/>
            <person name="Debuchy R."/>
            <person name="Gladieux P."/>
            <person name="Hiltunen Thoren M."/>
            <person name="Johannesson H."/>
        </authorList>
    </citation>
    <scope>NUCLEOTIDE SEQUENCE</scope>
    <source>
        <strain evidence="1">CBS 757.83</strain>
    </source>
</reference>
<reference evidence="1" key="2">
    <citation type="submission" date="2023-05" db="EMBL/GenBank/DDBJ databases">
        <authorList>
            <consortium name="Lawrence Berkeley National Laboratory"/>
            <person name="Steindorff A."/>
            <person name="Hensen N."/>
            <person name="Bonometti L."/>
            <person name="Westerberg I."/>
            <person name="Brannstrom I.O."/>
            <person name="Guillou S."/>
            <person name="Cros-Aarteil S."/>
            <person name="Calhoun S."/>
            <person name="Haridas S."/>
            <person name="Kuo A."/>
            <person name="Mondo S."/>
            <person name="Pangilinan J."/>
            <person name="Riley R."/>
            <person name="Labutti K."/>
            <person name="Andreopoulos B."/>
            <person name="Lipzen A."/>
            <person name="Chen C."/>
            <person name="Yanf M."/>
            <person name="Daum C."/>
            <person name="Ng V."/>
            <person name="Clum A."/>
            <person name="Ohm R."/>
            <person name="Martin F."/>
            <person name="Silar P."/>
            <person name="Natvig D."/>
            <person name="Lalanne C."/>
            <person name="Gautier V."/>
            <person name="Ament-Velasquez S.L."/>
            <person name="Kruys A."/>
            <person name="Hutchinson M.I."/>
            <person name="Powell A.J."/>
            <person name="Barry K."/>
            <person name="Miller A.N."/>
            <person name="Grigoriev I.V."/>
            <person name="Debuchy R."/>
            <person name="Gladieux P."/>
            <person name="Thoren M.H."/>
            <person name="Johannesson H."/>
        </authorList>
    </citation>
    <scope>NUCLEOTIDE SEQUENCE</scope>
    <source>
        <strain evidence="1">CBS 757.83</strain>
    </source>
</reference>
<evidence type="ECO:0000313" key="2">
    <source>
        <dbReference type="Proteomes" id="UP001305647"/>
    </source>
</evidence>
<sequence>MPSGSCRCTLLFRRPNANLVEDGVWAVGEDGVEEDAAWFDSHMDLANLNWDDVSE</sequence>
<keyword evidence="2" id="KW-1185">Reference proteome</keyword>
<accession>A0AAN6QCI8</accession>
<name>A0AAN6QCI8_9PEZI</name>
<dbReference type="EMBL" id="MU863626">
    <property type="protein sequence ID" value="KAK4105001.1"/>
    <property type="molecule type" value="Genomic_DNA"/>
</dbReference>
<proteinExistence type="predicted"/>
<organism evidence="1 2">
    <name type="scientific">Parathielavia hyrcaniae</name>
    <dbReference type="NCBI Taxonomy" id="113614"/>
    <lineage>
        <taxon>Eukaryota</taxon>
        <taxon>Fungi</taxon>
        <taxon>Dikarya</taxon>
        <taxon>Ascomycota</taxon>
        <taxon>Pezizomycotina</taxon>
        <taxon>Sordariomycetes</taxon>
        <taxon>Sordariomycetidae</taxon>
        <taxon>Sordariales</taxon>
        <taxon>Chaetomiaceae</taxon>
        <taxon>Parathielavia</taxon>
    </lineage>
</organism>
<dbReference type="Proteomes" id="UP001305647">
    <property type="component" value="Unassembled WGS sequence"/>
</dbReference>